<dbReference type="RefSeq" id="WP_006677338.1">
    <property type="nucleotide sequence ID" value="NZ_AHKH01000033.1"/>
</dbReference>
<sequence>MIQLKDIGRFETLPNRAMQIVEGHVPALREAIAQGWDIEEEITLSQYTALRPLHIALLAEQLPVVKLLIEHGANLNDKQDPAFLVAVRYCGEETARYVAAHGAKLDALNRVKSNAYDQAYYGNKRNIPLIHELGLDVRKHGGSTLRKAVGDRDRKTVAWLLDHGADVNFNARDMVYPYQATPLTVAARNGDLAMVQYLIERGADVTLAEKDGERAYTIAVSGNHAEMAAYLKSVEPPAFHDLENKLYALRSYKLPQDVKDFLMGDKLRLDLPENGYDIEFIQFFALTATVEMKAGRRKLLRLSADVDNYSDIVIVWNSKSRCIGYYDVEHQEYADLCPFPKFIAHPEVYLGKIMEGEL</sequence>
<organism evidence="4 5">
    <name type="scientific">Paenibacillus dendritiformis C454</name>
    <dbReference type="NCBI Taxonomy" id="1131935"/>
    <lineage>
        <taxon>Bacteria</taxon>
        <taxon>Bacillati</taxon>
        <taxon>Bacillota</taxon>
        <taxon>Bacilli</taxon>
        <taxon>Bacillales</taxon>
        <taxon>Paenibacillaceae</taxon>
        <taxon>Paenibacillus</taxon>
    </lineage>
</organism>
<dbReference type="Pfam" id="PF12796">
    <property type="entry name" value="Ank_2"/>
    <property type="match status" value="2"/>
</dbReference>
<evidence type="ECO:0000256" key="2">
    <source>
        <dbReference type="ARBA" id="ARBA00023043"/>
    </source>
</evidence>
<dbReference type="Proteomes" id="UP000003900">
    <property type="component" value="Unassembled WGS sequence"/>
</dbReference>
<evidence type="ECO:0000256" key="1">
    <source>
        <dbReference type="ARBA" id="ARBA00022737"/>
    </source>
</evidence>
<dbReference type="STRING" id="1131935.PDENDC454_14182"/>
<keyword evidence="2 3" id="KW-0040">ANK repeat</keyword>
<reference evidence="4 5" key="1">
    <citation type="journal article" date="2012" name="J. Bacteriol.">
        <title>Genome Sequence of the Pattern-Forming Social Bacterium Paenibacillus dendritiformis C454 Chiral Morphotype.</title>
        <authorList>
            <person name="Sirota-Madi A."/>
            <person name="Olender T."/>
            <person name="Helman Y."/>
            <person name="Brainis I."/>
            <person name="Finkelshtein A."/>
            <person name="Roth D."/>
            <person name="Hagai E."/>
            <person name="Leshkowitz D."/>
            <person name="Brodsky L."/>
            <person name="Galatenko V."/>
            <person name="Nikolaev V."/>
            <person name="Gutnick D.L."/>
            <person name="Lancet D."/>
            <person name="Ben-Jacob E."/>
        </authorList>
    </citation>
    <scope>NUCLEOTIDE SEQUENCE [LARGE SCALE GENOMIC DNA]</scope>
    <source>
        <strain evidence="4 5">C454</strain>
    </source>
</reference>
<feature type="repeat" description="ANK" evidence="3">
    <location>
        <begin position="140"/>
        <end position="172"/>
    </location>
</feature>
<gene>
    <name evidence="4" type="ORF">PDENDC454_14182</name>
</gene>
<dbReference type="SMART" id="SM00248">
    <property type="entry name" value="ANK"/>
    <property type="match status" value="5"/>
</dbReference>
<comment type="caution">
    <text evidence="4">The sequence shown here is derived from an EMBL/GenBank/DDBJ whole genome shotgun (WGS) entry which is preliminary data.</text>
</comment>
<dbReference type="InterPro" id="IPR036770">
    <property type="entry name" value="Ankyrin_rpt-contain_sf"/>
</dbReference>
<dbReference type="PROSITE" id="PS50088">
    <property type="entry name" value="ANK_REPEAT"/>
    <property type="match status" value="3"/>
</dbReference>
<protein>
    <submittedName>
        <fullName evidence="4">Ankyrin</fullName>
    </submittedName>
</protein>
<dbReference type="OrthoDB" id="341379at2"/>
<dbReference type="PROSITE" id="PS50297">
    <property type="entry name" value="ANK_REP_REGION"/>
    <property type="match status" value="2"/>
</dbReference>
<name>H3SH29_9BACL</name>
<dbReference type="Gene3D" id="1.25.40.20">
    <property type="entry name" value="Ankyrin repeat-containing domain"/>
    <property type="match status" value="2"/>
</dbReference>
<feature type="repeat" description="ANK" evidence="3">
    <location>
        <begin position="48"/>
        <end position="80"/>
    </location>
</feature>
<evidence type="ECO:0000313" key="4">
    <source>
        <dbReference type="EMBL" id="EHQ61647.1"/>
    </source>
</evidence>
<dbReference type="PANTHER" id="PTHR24198">
    <property type="entry name" value="ANKYRIN REPEAT AND PROTEIN KINASE DOMAIN-CONTAINING PROTEIN"/>
    <property type="match status" value="1"/>
</dbReference>
<dbReference type="EMBL" id="AHKH01000033">
    <property type="protein sequence ID" value="EHQ61647.1"/>
    <property type="molecule type" value="Genomic_DNA"/>
</dbReference>
<keyword evidence="1" id="KW-0677">Repeat</keyword>
<dbReference type="PATRIC" id="fig|1131935.3.peg.2939"/>
<accession>H3SH29</accession>
<dbReference type="InterPro" id="IPR002110">
    <property type="entry name" value="Ankyrin_rpt"/>
</dbReference>
<keyword evidence="5" id="KW-1185">Reference proteome</keyword>
<dbReference type="PANTHER" id="PTHR24198:SF165">
    <property type="entry name" value="ANKYRIN REPEAT-CONTAINING PROTEIN-RELATED"/>
    <property type="match status" value="1"/>
</dbReference>
<evidence type="ECO:0000313" key="5">
    <source>
        <dbReference type="Proteomes" id="UP000003900"/>
    </source>
</evidence>
<feature type="repeat" description="ANK" evidence="3">
    <location>
        <begin position="178"/>
        <end position="210"/>
    </location>
</feature>
<dbReference type="AlphaFoldDB" id="H3SH29"/>
<dbReference type="SUPFAM" id="SSF48403">
    <property type="entry name" value="Ankyrin repeat"/>
    <property type="match status" value="1"/>
</dbReference>
<proteinExistence type="predicted"/>
<evidence type="ECO:0000256" key="3">
    <source>
        <dbReference type="PROSITE-ProRule" id="PRU00023"/>
    </source>
</evidence>